<keyword evidence="2" id="KW-1185">Reference proteome</keyword>
<proteinExistence type="predicted"/>
<sequence length="54" mass="6176">METGTFLMDHSAQLLSIGYRQMKSHKPVNISTTIKKTSYFSIGFNKCIVDCTRF</sequence>
<protein>
    <submittedName>
        <fullName evidence="1">Uncharacterized protein</fullName>
    </submittedName>
</protein>
<dbReference type="AlphaFoldDB" id="A0A183PT43"/>
<organism evidence="1 2">
    <name type="scientific">Schistosoma mattheei</name>
    <dbReference type="NCBI Taxonomy" id="31246"/>
    <lineage>
        <taxon>Eukaryota</taxon>
        <taxon>Metazoa</taxon>
        <taxon>Spiralia</taxon>
        <taxon>Lophotrochozoa</taxon>
        <taxon>Platyhelminthes</taxon>
        <taxon>Trematoda</taxon>
        <taxon>Digenea</taxon>
        <taxon>Strigeidida</taxon>
        <taxon>Schistosomatoidea</taxon>
        <taxon>Schistosomatidae</taxon>
        <taxon>Schistosoma</taxon>
    </lineage>
</organism>
<dbReference type="Proteomes" id="UP000269396">
    <property type="component" value="Unassembled WGS sequence"/>
</dbReference>
<name>A0A183PT43_9TREM</name>
<dbReference type="EMBL" id="UZAL01038880">
    <property type="protein sequence ID" value="VDP74466.1"/>
    <property type="molecule type" value="Genomic_DNA"/>
</dbReference>
<evidence type="ECO:0000313" key="1">
    <source>
        <dbReference type="EMBL" id="VDP74466.1"/>
    </source>
</evidence>
<reference evidence="1 2" key="1">
    <citation type="submission" date="2018-11" db="EMBL/GenBank/DDBJ databases">
        <authorList>
            <consortium name="Pathogen Informatics"/>
        </authorList>
    </citation>
    <scope>NUCLEOTIDE SEQUENCE [LARGE SCALE GENOMIC DNA]</scope>
    <source>
        <strain>Denwood</strain>
        <strain evidence="2">Zambia</strain>
    </source>
</reference>
<accession>A0A183PT43</accession>
<evidence type="ECO:0000313" key="2">
    <source>
        <dbReference type="Proteomes" id="UP000269396"/>
    </source>
</evidence>
<gene>
    <name evidence="1" type="ORF">SMTD_LOCUS17529</name>
</gene>